<sequence length="672" mass="77446">MTSLLRILLSLILCNTYLLAVPKDPVKYWSNYQKRTEKLFEQLAITDSSKIDEIKSKLPQFDDGSDSQYLLYRQLSEYSNKFCTTMIRPDDLAMRARCKVYNEVDEVSWDTLYEMAKQSSVSEQAHVIRSRLRDAAMKGDIVAARGLQKYIKDIPDDAIFSHLLIKRSLANHFINPTNDLETIESGIEMLKETLEIDPDSSIAFFNIGIAYLLNLNRPSSALEWLLKAREADDGRVDKDTSIFLALAYVELGDTKLAIEELEKPSEAPEPYRAKFLKCYEEYIIFRIRGFNDLKSCLTLSGGVQIDALLDIIERINKLDLSTQQKVLFFDNYKNLIHENLLPLIRDNAESSARTIALNQKDHELKINRLELAKKQEELKSQRYLRLSIIGLSLLVLMIAYLLFRMKHRAQTIRILKEQTRANSEQMAKDHAYSEFNKIIYPHQLALIKKGRKIEDSMPCEKSRAAVISFDIQNSSKLGHGKHHDFFEKILKKCYQRMNESYEEHNISANAYMIKEMGDGFLCSVGFPFKCQGDVALQAYSLAISFVKILNETAAVHFPNHNVYCGIGISYGDVYGYFPKIGLKQYDLYGDAIVHAKRYESMRRYIFDTLKVERGNIIIFQEAFLEQLPLKIRRKLVKVKLNSVKVRDDSQASHLSYLLMPGHRWPLPKAEGE</sequence>
<dbReference type="InterPro" id="IPR011990">
    <property type="entry name" value="TPR-like_helical_dom_sf"/>
</dbReference>
<keyword evidence="1" id="KW-0812">Transmembrane</keyword>
<keyword evidence="1" id="KW-1133">Transmembrane helix</keyword>
<dbReference type="Proteomes" id="UP000192907">
    <property type="component" value="Unassembled WGS sequence"/>
</dbReference>
<keyword evidence="4" id="KW-1185">Reference proteome</keyword>
<dbReference type="InterPro" id="IPR029787">
    <property type="entry name" value="Nucleotide_cyclase"/>
</dbReference>
<dbReference type="AlphaFoldDB" id="A0A1Y6CJ23"/>
<dbReference type="GO" id="GO:0004016">
    <property type="term" value="F:adenylate cyclase activity"/>
    <property type="evidence" value="ECO:0007669"/>
    <property type="project" value="UniProtKB-ARBA"/>
</dbReference>
<keyword evidence="1" id="KW-0472">Membrane</keyword>
<dbReference type="PROSITE" id="PS50125">
    <property type="entry name" value="GUANYLATE_CYCLASE_2"/>
    <property type="match status" value="1"/>
</dbReference>
<evidence type="ECO:0000259" key="2">
    <source>
        <dbReference type="PROSITE" id="PS50125"/>
    </source>
</evidence>
<name>A0A1Y6CJ23_9BACT</name>
<evidence type="ECO:0000256" key="1">
    <source>
        <dbReference type="SAM" id="Phobius"/>
    </source>
</evidence>
<dbReference type="Pfam" id="PF00211">
    <property type="entry name" value="Guanylate_cyc"/>
    <property type="match status" value="1"/>
</dbReference>
<proteinExistence type="predicted"/>
<dbReference type="STRING" id="1513793.SAMN06296036_118135"/>
<dbReference type="GO" id="GO:0035556">
    <property type="term" value="P:intracellular signal transduction"/>
    <property type="evidence" value="ECO:0007669"/>
    <property type="project" value="InterPro"/>
</dbReference>
<feature type="transmembrane region" description="Helical" evidence="1">
    <location>
        <begin position="383"/>
        <end position="403"/>
    </location>
</feature>
<dbReference type="Gene3D" id="3.30.70.1230">
    <property type="entry name" value="Nucleotide cyclase"/>
    <property type="match status" value="1"/>
</dbReference>
<dbReference type="SUPFAM" id="SSF48452">
    <property type="entry name" value="TPR-like"/>
    <property type="match status" value="1"/>
</dbReference>
<dbReference type="EMBL" id="FWZT01000018">
    <property type="protein sequence ID" value="SMF57349.1"/>
    <property type="molecule type" value="Genomic_DNA"/>
</dbReference>
<dbReference type="OrthoDB" id="7053556at2"/>
<feature type="domain" description="Guanylate cyclase" evidence="2">
    <location>
        <begin position="465"/>
        <end position="599"/>
    </location>
</feature>
<dbReference type="SUPFAM" id="SSF55073">
    <property type="entry name" value="Nucleotide cyclase"/>
    <property type="match status" value="1"/>
</dbReference>
<organism evidence="3 4">
    <name type="scientific">Pseudobacteriovorax antillogorgiicola</name>
    <dbReference type="NCBI Taxonomy" id="1513793"/>
    <lineage>
        <taxon>Bacteria</taxon>
        <taxon>Pseudomonadati</taxon>
        <taxon>Bdellovibrionota</taxon>
        <taxon>Oligoflexia</taxon>
        <taxon>Oligoflexales</taxon>
        <taxon>Pseudobacteriovoracaceae</taxon>
        <taxon>Pseudobacteriovorax</taxon>
    </lineage>
</organism>
<dbReference type="Gene3D" id="1.25.40.10">
    <property type="entry name" value="Tetratricopeptide repeat domain"/>
    <property type="match status" value="1"/>
</dbReference>
<gene>
    <name evidence="3" type="ORF">SAMN06296036_118135</name>
</gene>
<accession>A0A1Y6CJ23</accession>
<evidence type="ECO:0000313" key="4">
    <source>
        <dbReference type="Proteomes" id="UP000192907"/>
    </source>
</evidence>
<reference evidence="4" key="1">
    <citation type="submission" date="2017-04" db="EMBL/GenBank/DDBJ databases">
        <authorList>
            <person name="Varghese N."/>
            <person name="Submissions S."/>
        </authorList>
    </citation>
    <scope>NUCLEOTIDE SEQUENCE [LARGE SCALE GENOMIC DNA]</scope>
    <source>
        <strain evidence="4">RKEM611</strain>
    </source>
</reference>
<evidence type="ECO:0000313" key="3">
    <source>
        <dbReference type="EMBL" id="SMF57349.1"/>
    </source>
</evidence>
<protein>
    <submittedName>
        <fullName evidence="3">Adenylate and Guanylate cyclase catalytic domain-containing protein</fullName>
    </submittedName>
</protein>
<dbReference type="RefSeq" id="WP_132322230.1">
    <property type="nucleotide sequence ID" value="NZ_FWZT01000018.1"/>
</dbReference>
<dbReference type="GO" id="GO:0009190">
    <property type="term" value="P:cyclic nucleotide biosynthetic process"/>
    <property type="evidence" value="ECO:0007669"/>
    <property type="project" value="InterPro"/>
</dbReference>
<dbReference type="InterPro" id="IPR001054">
    <property type="entry name" value="A/G_cyclase"/>
</dbReference>